<keyword evidence="1" id="KW-1133">Transmembrane helix</keyword>
<gene>
    <name evidence="2" type="ORF">A2819_02315</name>
</gene>
<organism evidence="2 3">
    <name type="scientific">Candidatus Azambacteria bacterium RIFCSPHIGHO2_01_FULL_40_24</name>
    <dbReference type="NCBI Taxonomy" id="1797301"/>
    <lineage>
        <taxon>Bacteria</taxon>
        <taxon>Candidatus Azamiibacteriota</taxon>
    </lineage>
</organism>
<dbReference type="EMBL" id="MEYK01000003">
    <property type="protein sequence ID" value="OGD25762.1"/>
    <property type="molecule type" value="Genomic_DNA"/>
</dbReference>
<sequence>MKNLRIKIFAAIIVVILAGGVVYYFAKNQNLALRTWNLEFWQSSNNQAPSSDIPSSNNQAPSSNNQYKNDQFGFSFGYPEGFNISDFDDGGGKIILVKNVGSSVSNNSDNGFQIFIAAFDEPGPITKERILKDIPDMVISNEKEILVGGERALSFTSKDELGGETREIWIARGGYLYQITGYKNFEKELLEIMGTWKFQ</sequence>
<evidence type="ECO:0000313" key="2">
    <source>
        <dbReference type="EMBL" id="OGD25762.1"/>
    </source>
</evidence>
<accession>A0A1F5B573</accession>
<keyword evidence="1" id="KW-0812">Transmembrane</keyword>
<dbReference type="AlphaFoldDB" id="A0A1F5B573"/>
<feature type="transmembrane region" description="Helical" evidence="1">
    <location>
        <begin position="6"/>
        <end position="26"/>
    </location>
</feature>
<dbReference type="Proteomes" id="UP000176431">
    <property type="component" value="Unassembled WGS sequence"/>
</dbReference>
<proteinExistence type="predicted"/>
<keyword evidence="1" id="KW-0472">Membrane</keyword>
<evidence type="ECO:0000256" key="1">
    <source>
        <dbReference type="SAM" id="Phobius"/>
    </source>
</evidence>
<reference evidence="2 3" key="1">
    <citation type="journal article" date="2016" name="Nat. Commun.">
        <title>Thousands of microbial genomes shed light on interconnected biogeochemical processes in an aquifer system.</title>
        <authorList>
            <person name="Anantharaman K."/>
            <person name="Brown C.T."/>
            <person name="Hug L.A."/>
            <person name="Sharon I."/>
            <person name="Castelle C.J."/>
            <person name="Probst A.J."/>
            <person name="Thomas B.C."/>
            <person name="Singh A."/>
            <person name="Wilkins M.J."/>
            <person name="Karaoz U."/>
            <person name="Brodie E.L."/>
            <person name="Williams K.H."/>
            <person name="Hubbard S.S."/>
            <person name="Banfield J.F."/>
        </authorList>
    </citation>
    <scope>NUCLEOTIDE SEQUENCE [LARGE SCALE GENOMIC DNA]</scope>
</reference>
<evidence type="ECO:0000313" key="3">
    <source>
        <dbReference type="Proteomes" id="UP000176431"/>
    </source>
</evidence>
<comment type="caution">
    <text evidence="2">The sequence shown here is derived from an EMBL/GenBank/DDBJ whole genome shotgun (WGS) entry which is preliminary data.</text>
</comment>
<name>A0A1F5B573_9BACT</name>
<protein>
    <submittedName>
        <fullName evidence="2">Uncharacterized protein</fullName>
    </submittedName>
</protein>